<dbReference type="Proteomes" id="UP000235388">
    <property type="component" value="Unassembled WGS sequence"/>
</dbReference>
<feature type="region of interest" description="Disordered" evidence="1">
    <location>
        <begin position="24"/>
        <end position="49"/>
    </location>
</feature>
<feature type="compositionally biased region" description="Basic and acidic residues" evidence="1">
    <location>
        <begin position="227"/>
        <end position="238"/>
    </location>
</feature>
<sequence length="245" mass="28743">MDDHTLMAIYWRHAKSLRRHFKRDQKGNTAFSEDQAKNTQRQSLRRKSEARQLYLQKQGIHSRFIDPFNDKFVNSEDELSEENGQPLALPKTPTWRSEKETAYIDWIKWRRRSQKVFVNPKQKKQSRFSAGATARMRRRPSPQIPDNNARIPVGLPEDFYSIQFLNGLSFSEKKALEMTTPVFDMIEDFDSILPQDEASFHIHSGRPQIEVVNERSRVSPGEDSDDEGKLDPRIVKMEEDTDEEF</sequence>
<protein>
    <submittedName>
        <fullName evidence="2">Uncharacterized protein</fullName>
    </submittedName>
</protein>
<feature type="region of interest" description="Disordered" evidence="1">
    <location>
        <begin position="120"/>
        <end position="150"/>
    </location>
</feature>
<keyword evidence="3" id="KW-1185">Reference proteome</keyword>
<organism evidence="2 3">
    <name type="scientific">Puccinia coronata f. sp. avenae</name>
    <dbReference type="NCBI Taxonomy" id="200324"/>
    <lineage>
        <taxon>Eukaryota</taxon>
        <taxon>Fungi</taxon>
        <taxon>Dikarya</taxon>
        <taxon>Basidiomycota</taxon>
        <taxon>Pucciniomycotina</taxon>
        <taxon>Pucciniomycetes</taxon>
        <taxon>Pucciniales</taxon>
        <taxon>Pucciniaceae</taxon>
        <taxon>Puccinia</taxon>
    </lineage>
</organism>
<comment type="caution">
    <text evidence="2">The sequence shown here is derived from an EMBL/GenBank/DDBJ whole genome shotgun (WGS) entry which is preliminary data.</text>
</comment>
<evidence type="ECO:0000313" key="3">
    <source>
        <dbReference type="Proteomes" id="UP000235388"/>
    </source>
</evidence>
<feature type="region of interest" description="Disordered" evidence="1">
    <location>
        <begin position="213"/>
        <end position="245"/>
    </location>
</feature>
<proteinExistence type="predicted"/>
<dbReference type="OrthoDB" id="2507499at2759"/>
<name>A0A2N5W5G5_9BASI</name>
<dbReference type="AlphaFoldDB" id="A0A2N5W5G5"/>
<accession>A0A2N5W5G5</accession>
<evidence type="ECO:0000313" key="2">
    <source>
        <dbReference type="EMBL" id="PLW57472.1"/>
    </source>
</evidence>
<dbReference type="EMBL" id="PGCJ01000010">
    <property type="protein sequence ID" value="PLW57472.1"/>
    <property type="molecule type" value="Genomic_DNA"/>
</dbReference>
<feature type="compositionally biased region" description="Polar residues" evidence="1">
    <location>
        <begin position="27"/>
        <end position="42"/>
    </location>
</feature>
<evidence type="ECO:0000256" key="1">
    <source>
        <dbReference type="SAM" id="MobiDB-lite"/>
    </source>
</evidence>
<reference evidence="2 3" key="1">
    <citation type="submission" date="2017-11" db="EMBL/GenBank/DDBJ databases">
        <title>De novo assembly and phasing of dikaryotic genomes from two isolates of Puccinia coronata f. sp. avenae, the causal agent of oat crown rust.</title>
        <authorList>
            <person name="Miller M.E."/>
            <person name="Zhang Y."/>
            <person name="Omidvar V."/>
            <person name="Sperschneider J."/>
            <person name="Schwessinger B."/>
            <person name="Raley C."/>
            <person name="Palmer J.M."/>
            <person name="Garnica D."/>
            <person name="Upadhyaya N."/>
            <person name="Rathjen J."/>
            <person name="Taylor J.M."/>
            <person name="Park R.F."/>
            <person name="Dodds P.N."/>
            <person name="Hirsch C.D."/>
            <person name="Kianian S.F."/>
            <person name="Figueroa M."/>
        </authorList>
    </citation>
    <scope>NUCLEOTIDE SEQUENCE [LARGE SCALE GENOMIC DNA]</scope>
    <source>
        <strain evidence="2">12NC29</strain>
    </source>
</reference>
<gene>
    <name evidence="2" type="ORF">PCANC_02616</name>
</gene>